<dbReference type="InterPro" id="IPR001185">
    <property type="entry name" value="MS_channel"/>
</dbReference>
<reference evidence="11 12" key="1">
    <citation type="journal article" date="2018" name="Nat. Biotechnol.">
        <title>A standardized bacterial taxonomy based on genome phylogeny substantially revises the tree of life.</title>
        <authorList>
            <person name="Parks D.H."/>
            <person name="Chuvochina M."/>
            <person name="Waite D.W."/>
            <person name="Rinke C."/>
            <person name="Skarshewski A."/>
            <person name="Chaumeil P.A."/>
            <person name="Hugenholtz P."/>
        </authorList>
    </citation>
    <scope>NUCLEOTIDE SEQUENCE [LARGE SCALE GENOMIC DNA]</scope>
    <source>
        <strain evidence="11">UBA9158</strain>
    </source>
</reference>
<dbReference type="InterPro" id="IPR019823">
    <property type="entry name" value="Mechanosensitive_channel_CS"/>
</dbReference>
<comment type="subcellular location">
    <subcellularLocation>
        <location evidence="10">Cell inner membrane</location>
        <topology evidence="10">Multi-pass membrane protein</topology>
    </subcellularLocation>
    <subcellularLocation>
        <location evidence="1">Cell membrane</location>
        <topology evidence="1">Multi-pass membrane protein</topology>
    </subcellularLocation>
</comment>
<comment type="similarity">
    <text evidence="2 10">Belongs to the MscL family.</text>
</comment>
<dbReference type="SUPFAM" id="SSF81330">
    <property type="entry name" value="Gated mechanosensitive channel"/>
    <property type="match status" value="1"/>
</dbReference>
<dbReference type="Proteomes" id="UP000259273">
    <property type="component" value="Unassembled WGS sequence"/>
</dbReference>
<sequence>MLKEFKEFAMRGNVIDMAVGIIIGGAFGTIVKSLVNDVIMPPIGLLLGGVDFADLFITLKQGVVAGPYLTLASAQEAGAVTISYGLFINAVISFLIVAFAVFLLIRSINRLKREEEAPAAEPTERECPFCLSSVPLKATRCSHCTSALEPA</sequence>
<feature type="transmembrane region" description="Helical" evidence="10">
    <location>
        <begin position="82"/>
        <end position="105"/>
    </location>
</feature>
<evidence type="ECO:0000256" key="5">
    <source>
        <dbReference type="ARBA" id="ARBA00022692"/>
    </source>
</evidence>
<evidence type="ECO:0000256" key="10">
    <source>
        <dbReference type="HAMAP-Rule" id="MF_00115"/>
    </source>
</evidence>
<evidence type="ECO:0000256" key="1">
    <source>
        <dbReference type="ARBA" id="ARBA00004651"/>
    </source>
</evidence>
<keyword evidence="6 10" id="KW-1133">Transmembrane helix</keyword>
<accession>A0A3C1KLL9</accession>
<dbReference type="NCBIfam" id="NF010557">
    <property type="entry name" value="PRK13952.1"/>
    <property type="match status" value="1"/>
</dbReference>
<evidence type="ECO:0000256" key="9">
    <source>
        <dbReference type="ARBA" id="ARBA00023303"/>
    </source>
</evidence>
<evidence type="ECO:0000256" key="2">
    <source>
        <dbReference type="ARBA" id="ARBA00007254"/>
    </source>
</evidence>
<keyword evidence="9 10" id="KW-0407">Ion channel</keyword>
<evidence type="ECO:0000313" key="12">
    <source>
        <dbReference type="Proteomes" id="UP000259273"/>
    </source>
</evidence>
<dbReference type="PROSITE" id="PS01327">
    <property type="entry name" value="MSCL"/>
    <property type="match status" value="1"/>
</dbReference>
<name>A0A3C1KLL9_9GAMM</name>
<dbReference type="EMBL" id="DMND01000075">
    <property type="protein sequence ID" value="HAN27106.1"/>
    <property type="molecule type" value="Genomic_DNA"/>
</dbReference>
<dbReference type="AlphaFoldDB" id="A0A3C1KLL9"/>
<dbReference type="PANTHER" id="PTHR30266:SF2">
    <property type="entry name" value="LARGE-CONDUCTANCE MECHANOSENSITIVE CHANNEL"/>
    <property type="match status" value="1"/>
</dbReference>
<comment type="caution">
    <text evidence="11">The sequence shown here is derived from an EMBL/GenBank/DDBJ whole genome shotgun (WGS) entry which is preliminary data.</text>
</comment>
<dbReference type="Pfam" id="PF01741">
    <property type="entry name" value="MscL"/>
    <property type="match status" value="1"/>
</dbReference>
<feature type="transmembrane region" description="Helical" evidence="10">
    <location>
        <begin position="12"/>
        <end position="31"/>
    </location>
</feature>
<evidence type="ECO:0000256" key="4">
    <source>
        <dbReference type="ARBA" id="ARBA00022475"/>
    </source>
</evidence>
<keyword evidence="5 10" id="KW-0812">Transmembrane</keyword>
<protein>
    <recommendedName>
        <fullName evidence="10">Large-conductance mechanosensitive channel</fullName>
    </recommendedName>
</protein>
<keyword evidence="8 10" id="KW-0472">Membrane</keyword>
<keyword evidence="10" id="KW-0997">Cell inner membrane</keyword>
<keyword evidence="4 10" id="KW-1003">Cell membrane</keyword>
<comment type="subunit">
    <text evidence="10">Homopentamer.</text>
</comment>
<dbReference type="InterPro" id="IPR037673">
    <property type="entry name" value="MSC/AndL"/>
</dbReference>
<dbReference type="PANTHER" id="PTHR30266">
    <property type="entry name" value="MECHANOSENSITIVE CHANNEL MSCL"/>
    <property type="match status" value="1"/>
</dbReference>
<dbReference type="GO" id="GO:0008381">
    <property type="term" value="F:mechanosensitive monoatomic ion channel activity"/>
    <property type="evidence" value="ECO:0007669"/>
    <property type="project" value="UniProtKB-UniRule"/>
</dbReference>
<dbReference type="STRING" id="1121937.GCA_000423125_02396"/>
<gene>
    <name evidence="10" type="primary">mscL</name>
    <name evidence="11" type="ORF">DCP75_05190</name>
</gene>
<evidence type="ECO:0000256" key="3">
    <source>
        <dbReference type="ARBA" id="ARBA00022448"/>
    </source>
</evidence>
<proteinExistence type="inferred from homology"/>
<evidence type="ECO:0000256" key="7">
    <source>
        <dbReference type="ARBA" id="ARBA00023065"/>
    </source>
</evidence>
<comment type="function">
    <text evidence="10">Channel that opens in response to stretch forces in the membrane lipid bilayer. May participate in the regulation of osmotic pressure changes within the cell.</text>
</comment>
<evidence type="ECO:0000313" key="11">
    <source>
        <dbReference type="EMBL" id="HAN27106.1"/>
    </source>
</evidence>
<dbReference type="NCBIfam" id="NF001843">
    <property type="entry name" value="PRK00567.1-4"/>
    <property type="match status" value="1"/>
</dbReference>
<dbReference type="InterPro" id="IPR036019">
    <property type="entry name" value="MscL_channel"/>
</dbReference>
<evidence type="ECO:0000256" key="8">
    <source>
        <dbReference type="ARBA" id="ARBA00023136"/>
    </source>
</evidence>
<dbReference type="GO" id="GO:0005886">
    <property type="term" value="C:plasma membrane"/>
    <property type="evidence" value="ECO:0007669"/>
    <property type="project" value="UniProtKB-SubCell"/>
</dbReference>
<dbReference type="HAMAP" id="MF_00115">
    <property type="entry name" value="MscL"/>
    <property type="match status" value="1"/>
</dbReference>
<keyword evidence="7 10" id="KW-0406">Ion transport</keyword>
<dbReference type="NCBIfam" id="TIGR00220">
    <property type="entry name" value="mscL"/>
    <property type="match status" value="1"/>
</dbReference>
<dbReference type="PRINTS" id="PR01264">
    <property type="entry name" value="MECHCHANNEL"/>
</dbReference>
<dbReference type="Gene3D" id="1.10.1200.120">
    <property type="entry name" value="Large-conductance mechanosensitive channel, MscL, domain 1"/>
    <property type="match status" value="1"/>
</dbReference>
<evidence type="ECO:0000256" key="6">
    <source>
        <dbReference type="ARBA" id="ARBA00022989"/>
    </source>
</evidence>
<organism evidence="11 12">
    <name type="scientific">Haliea salexigens</name>
    <dbReference type="NCBI Taxonomy" id="287487"/>
    <lineage>
        <taxon>Bacteria</taxon>
        <taxon>Pseudomonadati</taxon>
        <taxon>Pseudomonadota</taxon>
        <taxon>Gammaproteobacteria</taxon>
        <taxon>Cellvibrionales</taxon>
        <taxon>Halieaceae</taxon>
        <taxon>Haliea</taxon>
    </lineage>
</organism>
<keyword evidence="3 10" id="KW-0813">Transport</keyword>